<feature type="compositionally biased region" description="Polar residues" evidence="1">
    <location>
        <begin position="208"/>
        <end position="226"/>
    </location>
</feature>
<dbReference type="GO" id="GO:0020037">
    <property type="term" value="F:heme binding"/>
    <property type="evidence" value="ECO:0007669"/>
    <property type="project" value="InterPro"/>
</dbReference>
<dbReference type="Pfam" id="PF07727">
    <property type="entry name" value="RVT_2"/>
    <property type="match status" value="1"/>
</dbReference>
<dbReference type="InterPro" id="IPR013103">
    <property type="entry name" value="RVT_2"/>
</dbReference>
<dbReference type="PANTHER" id="PTHR34222">
    <property type="entry name" value="GAG_PRE-INTEGRS DOMAIN-CONTAINING PROTEIN"/>
    <property type="match status" value="1"/>
</dbReference>
<dbReference type="PROSITE" id="PS00436">
    <property type="entry name" value="PEROXIDASE_2"/>
    <property type="match status" value="1"/>
</dbReference>
<dbReference type="EnsemblPlants" id="Solyc01g059857.1.1">
    <property type="protein sequence ID" value="Solyc01g059857.1.1"/>
    <property type="gene ID" value="Solyc01g059857.1"/>
</dbReference>
<name>A0A3Q7EEE4_SOLLC</name>
<organism evidence="4">
    <name type="scientific">Solanum lycopersicum</name>
    <name type="common">Tomato</name>
    <name type="synonym">Lycopersicon esculentum</name>
    <dbReference type="NCBI Taxonomy" id="4081"/>
    <lineage>
        <taxon>Eukaryota</taxon>
        <taxon>Viridiplantae</taxon>
        <taxon>Streptophyta</taxon>
        <taxon>Embryophyta</taxon>
        <taxon>Tracheophyta</taxon>
        <taxon>Spermatophyta</taxon>
        <taxon>Magnoliopsida</taxon>
        <taxon>eudicotyledons</taxon>
        <taxon>Gunneridae</taxon>
        <taxon>Pentapetalae</taxon>
        <taxon>asterids</taxon>
        <taxon>lamiids</taxon>
        <taxon>Solanales</taxon>
        <taxon>Solanaceae</taxon>
        <taxon>Solanoideae</taxon>
        <taxon>Solaneae</taxon>
        <taxon>Solanum</taxon>
        <taxon>Solanum subgen. Lycopersicon</taxon>
    </lineage>
</organism>
<dbReference type="InterPro" id="IPR019794">
    <property type="entry name" value="Peroxidases_AS"/>
</dbReference>
<feature type="domain" description="Reverse transcriptase Ty1/copia-type" evidence="2">
    <location>
        <begin position="395"/>
        <end position="470"/>
    </location>
</feature>
<evidence type="ECO:0000256" key="1">
    <source>
        <dbReference type="SAM" id="MobiDB-lite"/>
    </source>
</evidence>
<dbReference type="GO" id="GO:0006979">
    <property type="term" value="P:response to oxidative stress"/>
    <property type="evidence" value="ECO:0007669"/>
    <property type="project" value="InterPro"/>
</dbReference>
<evidence type="ECO:0000259" key="3">
    <source>
        <dbReference type="Pfam" id="PF14244"/>
    </source>
</evidence>
<dbReference type="GO" id="GO:0004601">
    <property type="term" value="F:peroxidase activity"/>
    <property type="evidence" value="ECO:0007669"/>
    <property type="project" value="InterPro"/>
</dbReference>
<evidence type="ECO:0000313" key="4">
    <source>
        <dbReference type="EnsemblPlants" id="Solyc01g059857.1.1"/>
    </source>
</evidence>
<dbReference type="InterPro" id="IPR010255">
    <property type="entry name" value="Haem_peroxidase_sf"/>
</dbReference>
<sequence length="570" mass="64933">MVSTGDSAGEITGTSMASTTIDHLHPLYLHSSNSPGSLNIEIMLTGTDNYTLWSKAIQLALLGKNKVGFIDGTVKRDQFSGSLAQLWDRYTHLIWGDLKERFNKINSSRVFQLHKEIFTLVQVYYSRLKDLWDEYDSIMPPPACNCPKSKEFFEHFQYQRMLQFLMGLNDGYAQARSQILLMHQLPSINQVYAMISQDESQKLAANLSRSMPESSNPTAMYTSRSNSRNRKPYNPNVFYEYCHMKGHMRSDYNKLLKCDHCHKTGHVKLDCFKLIGYPSEFKGKRYSVVAGNLVYEESSIHHHAPQPTQKESHPAAASEMMPMPMFTPQQHQKLIQMLNQTTVGNSYLSKGTSIQWVVDTGATHHMINDANNLHCERLIENASSVQLPTGESAKVDDLLLTGNDSVMIKQTKEMLQQAFKIKDLGELRYFLGLEFARSDAGILIHQRKYALELISDMGLAGAKPVSTPMELNQKLTTVEFDTNIPSTCPDETLKDPTGYQSYNNDQVEGQIFYVFYNEVCPKVEKILLEMVFNLSITDSTTPALLRLIFHDCQVQRQQMLEDSYEDNHKH</sequence>
<dbReference type="Proteomes" id="UP000004994">
    <property type="component" value="Chromosome 1"/>
</dbReference>
<dbReference type="Gramene" id="Solyc01g059857.1.1">
    <property type="protein sequence ID" value="Solyc01g059857.1.1"/>
    <property type="gene ID" value="Solyc01g059857.1"/>
</dbReference>
<protein>
    <recommendedName>
        <fullName evidence="6">Retrotransposon Copia-like N-terminal domain-containing protein</fullName>
    </recommendedName>
</protein>
<dbReference type="InterPro" id="IPR029472">
    <property type="entry name" value="Copia-like_N"/>
</dbReference>
<dbReference type="OMA" id="HMINDAN"/>
<dbReference type="Gene3D" id="1.10.520.10">
    <property type="match status" value="1"/>
</dbReference>
<dbReference type="SUPFAM" id="SSF48113">
    <property type="entry name" value="Heme-dependent peroxidases"/>
    <property type="match status" value="1"/>
</dbReference>
<dbReference type="AlphaFoldDB" id="A0A3Q7EEE4"/>
<accession>A0A3Q7EEE4</accession>
<evidence type="ECO:0000259" key="2">
    <source>
        <dbReference type="Pfam" id="PF07727"/>
    </source>
</evidence>
<proteinExistence type="predicted"/>
<dbReference type="InParanoid" id="A0A3Q7EEE4"/>
<dbReference type="Pfam" id="PF14244">
    <property type="entry name" value="Retrotran_gag_3"/>
    <property type="match status" value="1"/>
</dbReference>
<reference evidence="4" key="1">
    <citation type="journal article" date="2012" name="Nature">
        <title>The tomato genome sequence provides insights into fleshy fruit evolution.</title>
        <authorList>
            <consortium name="Tomato Genome Consortium"/>
        </authorList>
    </citation>
    <scope>NUCLEOTIDE SEQUENCE [LARGE SCALE GENOMIC DNA]</scope>
    <source>
        <strain evidence="4">cv. Heinz 1706</strain>
    </source>
</reference>
<feature type="region of interest" description="Disordered" evidence="1">
    <location>
        <begin position="208"/>
        <end position="229"/>
    </location>
</feature>
<feature type="domain" description="Retrotransposon Copia-like N-terminal" evidence="3">
    <location>
        <begin position="30"/>
        <end position="75"/>
    </location>
</feature>
<evidence type="ECO:0008006" key="6">
    <source>
        <dbReference type="Google" id="ProtNLM"/>
    </source>
</evidence>
<dbReference type="PANTHER" id="PTHR34222:SF87">
    <property type="entry name" value="CCHC-TYPE DOMAIN-CONTAINING PROTEIN"/>
    <property type="match status" value="1"/>
</dbReference>
<keyword evidence="5" id="KW-1185">Reference proteome</keyword>
<reference evidence="4" key="2">
    <citation type="submission" date="2019-01" db="UniProtKB">
        <authorList>
            <consortium name="EnsemblPlants"/>
        </authorList>
    </citation>
    <scope>IDENTIFICATION</scope>
    <source>
        <strain evidence="4">cv. Heinz 1706</strain>
    </source>
</reference>
<evidence type="ECO:0000313" key="5">
    <source>
        <dbReference type="Proteomes" id="UP000004994"/>
    </source>
</evidence>